<reference evidence="2 3" key="1">
    <citation type="submission" date="2019-11" db="EMBL/GenBank/DDBJ databases">
        <title>Venatorbacter sp. nov. a predator of Campylobacter and other Gram-negative bacteria.</title>
        <authorList>
            <person name="Saeedi A."/>
            <person name="Cummings N.J."/>
            <person name="Connerton I.F."/>
            <person name="Connerton P.L."/>
        </authorList>
    </citation>
    <scope>NUCLEOTIDE SEQUENCE [LARGE SCALE GENOMIC DNA]</scope>
    <source>
        <strain evidence="2">XL5</strain>
    </source>
</reference>
<sequence length="146" mass="15468">MNRQRLAPLVALASGLIFGLGLLVSGMNNPAKVRAFLDVFGAWEPALIAVMGSAVTVFALAFWLGRKRSAPVCASVFHEPTLTRIDARLLSGAILFGVGWGLVGLCPGPALVNIFTLNSDVLQFVAALLLGNRLAHWLVGPIKHKA</sequence>
<gene>
    <name evidence="2" type="ORF">GJQ55_11690</name>
</gene>
<feature type="transmembrane region" description="Helical" evidence="1">
    <location>
        <begin position="121"/>
        <end position="139"/>
    </location>
</feature>
<feature type="transmembrane region" description="Helical" evidence="1">
    <location>
        <begin position="45"/>
        <end position="65"/>
    </location>
</feature>
<protein>
    <submittedName>
        <fullName evidence="2">YeeE/YedE family protein</fullName>
    </submittedName>
</protein>
<dbReference type="KEGG" id="vcw:GJQ55_11690"/>
<evidence type="ECO:0000256" key="1">
    <source>
        <dbReference type="SAM" id="Phobius"/>
    </source>
</evidence>
<keyword evidence="1" id="KW-1133">Transmembrane helix</keyword>
<dbReference type="AlphaFoldDB" id="A0A9X7YPC3"/>
<name>A0A9X7YPC3_9GAMM</name>
<organism evidence="2 3">
    <name type="scientific">Venatoribacter cucullus</name>
    <dbReference type="NCBI Taxonomy" id="2661630"/>
    <lineage>
        <taxon>Bacteria</taxon>
        <taxon>Pseudomonadati</taxon>
        <taxon>Pseudomonadota</taxon>
        <taxon>Gammaproteobacteria</taxon>
        <taxon>Oceanospirillales</taxon>
        <taxon>Oceanospirillaceae</taxon>
        <taxon>Venatoribacter</taxon>
    </lineage>
</organism>
<accession>A0A9X7YPC3</accession>
<dbReference type="InterPro" id="IPR046513">
    <property type="entry name" value="DUF6691"/>
</dbReference>
<evidence type="ECO:0000313" key="2">
    <source>
        <dbReference type="EMBL" id="QQD25093.1"/>
    </source>
</evidence>
<proteinExistence type="predicted"/>
<dbReference type="RefSeq" id="WP_228345155.1">
    <property type="nucleotide sequence ID" value="NZ_CP046056.1"/>
</dbReference>
<feature type="transmembrane region" description="Helical" evidence="1">
    <location>
        <begin position="93"/>
        <end position="115"/>
    </location>
</feature>
<evidence type="ECO:0000313" key="3">
    <source>
        <dbReference type="Proteomes" id="UP000596074"/>
    </source>
</evidence>
<dbReference type="EMBL" id="CP046056">
    <property type="protein sequence ID" value="QQD25093.1"/>
    <property type="molecule type" value="Genomic_DNA"/>
</dbReference>
<keyword evidence="3" id="KW-1185">Reference proteome</keyword>
<dbReference type="Proteomes" id="UP000596074">
    <property type="component" value="Chromosome"/>
</dbReference>
<dbReference type="Pfam" id="PF20398">
    <property type="entry name" value="DUF6691"/>
    <property type="match status" value="1"/>
</dbReference>
<keyword evidence="1" id="KW-0472">Membrane</keyword>
<keyword evidence="1" id="KW-0812">Transmembrane</keyword>